<feature type="transmembrane region" description="Helical" evidence="7">
    <location>
        <begin position="288"/>
        <end position="311"/>
    </location>
</feature>
<evidence type="ECO:0000256" key="2">
    <source>
        <dbReference type="ARBA" id="ARBA00022448"/>
    </source>
</evidence>
<dbReference type="Pfam" id="PF13520">
    <property type="entry name" value="AA_permease_2"/>
    <property type="match status" value="1"/>
</dbReference>
<feature type="transmembrane region" description="Helical" evidence="7">
    <location>
        <begin position="331"/>
        <end position="351"/>
    </location>
</feature>
<evidence type="ECO:0000313" key="9">
    <source>
        <dbReference type="Proteomes" id="UP001391051"/>
    </source>
</evidence>
<keyword evidence="9" id="KW-1185">Reference proteome</keyword>
<feature type="transmembrane region" description="Helical" evidence="7">
    <location>
        <begin position="417"/>
        <end position="440"/>
    </location>
</feature>
<evidence type="ECO:0000313" key="8">
    <source>
        <dbReference type="EMBL" id="KAK7962055.1"/>
    </source>
</evidence>
<feature type="transmembrane region" description="Helical" evidence="7">
    <location>
        <begin position="246"/>
        <end position="268"/>
    </location>
</feature>
<keyword evidence="2" id="KW-0813">Transport</keyword>
<name>A0ABR1QQ36_9PEZI</name>
<feature type="transmembrane region" description="Helical" evidence="7">
    <location>
        <begin position="393"/>
        <end position="411"/>
    </location>
</feature>
<evidence type="ECO:0000256" key="4">
    <source>
        <dbReference type="ARBA" id="ARBA00022989"/>
    </source>
</evidence>
<feature type="transmembrane region" description="Helical" evidence="7">
    <location>
        <begin position="125"/>
        <end position="148"/>
    </location>
</feature>
<keyword evidence="3 7" id="KW-0812">Transmembrane</keyword>
<dbReference type="Gene3D" id="1.20.1740.10">
    <property type="entry name" value="Amino acid/polyamine transporter I"/>
    <property type="match status" value="1"/>
</dbReference>
<dbReference type="InterPro" id="IPR002293">
    <property type="entry name" value="AA/rel_permease1"/>
</dbReference>
<gene>
    <name evidence="8" type="ORF">PG986_002880</name>
</gene>
<dbReference type="PANTHER" id="PTHR45649:SF22">
    <property type="entry name" value="TRANSPORTER, PUTATIVE (EUROFUNG)-RELATED"/>
    <property type="match status" value="1"/>
</dbReference>
<feature type="transmembrane region" description="Helical" evidence="7">
    <location>
        <begin position="489"/>
        <end position="508"/>
    </location>
</feature>
<feature type="transmembrane region" description="Helical" evidence="7">
    <location>
        <begin position="452"/>
        <end position="477"/>
    </location>
</feature>
<feature type="transmembrane region" description="Helical" evidence="7">
    <location>
        <begin position="204"/>
        <end position="226"/>
    </location>
</feature>
<evidence type="ECO:0000256" key="6">
    <source>
        <dbReference type="SAM" id="MobiDB-lite"/>
    </source>
</evidence>
<proteinExistence type="predicted"/>
<comment type="caution">
    <text evidence="8">The sequence shown here is derived from an EMBL/GenBank/DDBJ whole genome shotgun (WGS) entry which is preliminary data.</text>
</comment>
<comment type="subcellular location">
    <subcellularLocation>
        <location evidence="1">Membrane</location>
        <topology evidence="1">Multi-pass membrane protein</topology>
    </subcellularLocation>
</comment>
<feature type="region of interest" description="Disordered" evidence="6">
    <location>
        <begin position="1"/>
        <end position="27"/>
    </location>
</feature>
<feature type="transmembrane region" description="Helical" evidence="7">
    <location>
        <begin position="168"/>
        <end position="192"/>
    </location>
</feature>
<dbReference type="Proteomes" id="UP001391051">
    <property type="component" value="Unassembled WGS sequence"/>
</dbReference>
<dbReference type="PIRSF" id="PIRSF006060">
    <property type="entry name" value="AA_transporter"/>
    <property type="match status" value="1"/>
</dbReference>
<sequence length="550" mass="60004">MDTDIPHDHAKTHHRTRPADTASFDQDGQDLADLGHEQALTRKFSLWSMLALTFSVLGTWATMAQNLASGLSNGGPVSILWGMVLVLACNVAVAVSLGELCSAMPTTLGQAYWISRLWPAPAGRFLSYMCAWINTFGWWALSASQIAFMTNFMLSMKLLFDPDWEGGSIGWVQFVVYLGLTLAMTVINLVSCRHDKVLPLFNNVVGITFAGLFFVVSLALLISVGIKPDLHFQSPSFVFGAWVNETGWSDGIVWFIGLVQAAYGLTAYDSAIHMIEEIPNPRVNVPKVMWLSVVSGAVTGFLFIVVCLFSVQSLDDILSPMSSLPFIDLLWKSTGLDAACVLLALFIFNGFGQGTSIVTSASRLTWSFARDGGLPWSRYLSRVDETWKVPARATWAQGIVIGLIGVLYIFANTVLEAILSVSTIALTISYAMPILTLLCVGRDQLPAGPFRLGRVIGPAANWVSIVYCCITTVFFFFPSLPHPAPSDMNYAIAVFGIMMCVALSFWFLKGRHTYFQATVVDIEGRSPGLRPIQGSNSSSSGIGPKRKTEV</sequence>
<feature type="transmembrane region" description="Helical" evidence="7">
    <location>
        <begin position="79"/>
        <end position="104"/>
    </location>
</feature>
<dbReference type="RefSeq" id="XP_066704166.1">
    <property type="nucleotide sequence ID" value="XM_066839102.1"/>
</dbReference>
<evidence type="ECO:0000256" key="7">
    <source>
        <dbReference type="SAM" id="Phobius"/>
    </source>
</evidence>
<evidence type="ECO:0000256" key="3">
    <source>
        <dbReference type="ARBA" id="ARBA00022692"/>
    </source>
</evidence>
<evidence type="ECO:0000256" key="1">
    <source>
        <dbReference type="ARBA" id="ARBA00004141"/>
    </source>
</evidence>
<keyword evidence="4 7" id="KW-1133">Transmembrane helix</keyword>
<protein>
    <submittedName>
        <fullName evidence="8">Uncharacterized protein</fullName>
    </submittedName>
</protein>
<dbReference type="PANTHER" id="PTHR45649">
    <property type="entry name" value="AMINO-ACID PERMEASE BAT1"/>
    <property type="match status" value="1"/>
</dbReference>
<reference evidence="8 9" key="1">
    <citation type="submission" date="2023-01" db="EMBL/GenBank/DDBJ databases">
        <title>Analysis of 21 Apiospora genomes using comparative genomics revels a genus with tremendous synthesis potential of carbohydrate active enzymes and secondary metabolites.</title>
        <authorList>
            <person name="Sorensen T."/>
        </authorList>
    </citation>
    <scope>NUCLEOTIDE SEQUENCE [LARGE SCALE GENOMIC DNA]</scope>
    <source>
        <strain evidence="8 9">CBS 24483</strain>
    </source>
</reference>
<dbReference type="EMBL" id="JAQQWE010000002">
    <property type="protein sequence ID" value="KAK7962055.1"/>
    <property type="molecule type" value="Genomic_DNA"/>
</dbReference>
<keyword evidence="5 7" id="KW-0472">Membrane</keyword>
<feature type="region of interest" description="Disordered" evidence="6">
    <location>
        <begin position="530"/>
        <end position="550"/>
    </location>
</feature>
<accession>A0ABR1QQ36</accession>
<evidence type="ECO:0000256" key="5">
    <source>
        <dbReference type="ARBA" id="ARBA00023136"/>
    </source>
</evidence>
<feature type="transmembrane region" description="Helical" evidence="7">
    <location>
        <begin position="46"/>
        <end position="67"/>
    </location>
</feature>
<dbReference type="GeneID" id="92072164"/>
<organism evidence="8 9">
    <name type="scientific">Apiospora aurea</name>
    <dbReference type="NCBI Taxonomy" id="335848"/>
    <lineage>
        <taxon>Eukaryota</taxon>
        <taxon>Fungi</taxon>
        <taxon>Dikarya</taxon>
        <taxon>Ascomycota</taxon>
        <taxon>Pezizomycotina</taxon>
        <taxon>Sordariomycetes</taxon>
        <taxon>Xylariomycetidae</taxon>
        <taxon>Amphisphaeriales</taxon>
        <taxon>Apiosporaceae</taxon>
        <taxon>Apiospora</taxon>
    </lineage>
</organism>
<feature type="compositionally biased region" description="Low complexity" evidence="6">
    <location>
        <begin position="534"/>
        <end position="543"/>
    </location>
</feature>